<name>A0A1V9GAC9_9BACT</name>
<accession>A0A1V9GAC9</accession>
<dbReference type="Pfam" id="PF01026">
    <property type="entry name" value="TatD_DNase"/>
    <property type="match status" value="1"/>
</dbReference>
<dbReference type="AlphaFoldDB" id="A0A1V9GAC9"/>
<dbReference type="GO" id="GO:0016788">
    <property type="term" value="F:hydrolase activity, acting on ester bonds"/>
    <property type="evidence" value="ECO:0007669"/>
    <property type="project" value="InterPro"/>
</dbReference>
<dbReference type="PANTHER" id="PTHR46124:SF4">
    <property type="entry name" value="HYDROLASE TATD"/>
    <property type="match status" value="1"/>
</dbReference>
<feature type="binding site" evidence="4">
    <location>
        <position position="11"/>
    </location>
    <ligand>
        <name>a divalent metal cation</name>
        <dbReference type="ChEBI" id="CHEBI:60240"/>
        <label>1</label>
    </ligand>
</feature>
<evidence type="ECO:0000256" key="2">
    <source>
        <dbReference type="ARBA" id="ARBA00022723"/>
    </source>
</evidence>
<dbReference type="NCBIfam" id="TIGR00010">
    <property type="entry name" value="YchF/TatD family DNA exonuclease"/>
    <property type="match status" value="1"/>
</dbReference>
<dbReference type="OrthoDB" id="9810005at2"/>
<protein>
    <submittedName>
        <fullName evidence="5">Hydrolase TatD</fullName>
    </submittedName>
</protein>
<dbReference type="Proteomes" id="UP000192276">
    <property type="component" value="Unassembled WGS sequence"/>
</dbReference>
<dbReference type="EMBL" id="LWBP01000033">
    <property type="protein sequence ID" value="OQP67522.1"/>
    <property type="molecule type" value="Genomic_DNA"/>
</dbReference>
<feature type="binding site" evidence="4">
    <location>
        <position position="157"/>
    </location>
    <ligand>
        <name>a divalent metal cation</name>
        <dbReference type="ChEBI" id="CHEBI:60240"/>
        <label>2</label>
    </ligand>
</feature>
<dbReference type="PANTHER" id="PTHR46124">
    <property type="entry name" value="D-AMINOACYL-TRNA DEACYLASE"/>
    <property type="match status" value="1"/>
</dbReference>
<keyword evidence="3 5" id="KW-0378">Hydrolase</keyword>
<dbReference type="STRING" id="550983.A4R26_33290"/>
<keyword evidence="6" id="KW-1185">Reference proteome</keyword>
<dbReference type="GO" id="GO:0046872">
    <property type="term" value="F:metal ion binding"/>
    <property type="evidence" value="ECO:0007669"/>
    <property type="project" value="UniProtKB-KW"/>
</dbReference>
<evidence type="ECO:0000313" key="6">
    <source>
        <dbReference type="Proteomes" id="UP000192276"/>
    </source>
</evidence>
<feature type="binding site" evidence="4">
    <location>
        <position position="96"/>
    </location>
    <ligand>
        <name>a divalent metal cation</name>
        <dbReference type="ChEBI" id="CHEBI:60240"/>
        <label>1</label>
    </ligand>
</feature>
<dbReference type="RefSeq" id="WP_081161808.1">
    <property type="nucleotide sequence ID" value="NZ_LWBP01000033.1"/>
</dbReference>
<dbReference type="GO" id="GO:0005829">
    <property type="term" value="C:cytosol"/>
    <property type="evidence" value="ECO:0007669"/>
    <property type="project" value="TreeGrafter"/>
</dbReference>
<dbReference type="FunFam" id="3.20.20.140:FF:000005">
    <property type="entry name" value="TatD family hydrolase"/>
    <property type="match status" value="1"/>
</dbReference>
<organism evidence="5 6">
    <name type="scientific">Niastella populi</name>
    <dbReference type="NCBI Taxonomy" id="550983"/>
    <lineage>
        <taxon>Bacteria</taxon>
        <taxon>Pseudomonadati</taxon>
        <taxon>Bacteroidota</taxon>
        <taxon>Chitinophagia</taxon>
        <taxon>Chitinophagales</taxon>
        <taxon>Chitinophagaceae</taxon>
        <taxon>Niastella</taxon>
    </lineage>
</organism>
<proteinExistence type="inferred from homology"/>
<dbReference type="CDD" id="cd01310">
    <property type="entry name" value="TatD_DNAse"/>
    <property type="match status" value="1"/>
</dbReference>
<sequence length="257" mass="29211">MNIQLIDTHCHLYGQDFEKDIRAVMERAENEGVQRFYLPAVDSEVIEAMLQLEQDYPGKCFAMMGLHPCSVKEDYKQELALVSEWLGKRPFKAVGEIGLDYYWDKTFIDAQKDAFHQQIEWALQYRLPIVIHSRESMADSIQIVKEHQKGALRGIFHCFTGTLEEAQQIIDLGFFLGIGGVVTYKNTHLREVVKALPLDHIVLETDAPYLTPVPFRGKRNESSYLKYIVEKVAEVKGIGVEDAAGITTANAKKIFGD</sequence>
<dbReference type="InterPro" id="IPR001130">
    <property type="entry name" value="TatD-like"/>
</dbReference>
<reference evidence="6" key="1">
    <citation type="submission" date="2016-04" db="EMBL/GenBank/DDBJ databases">
        <authorList>
            <person name="Chen L."/>
            <person name="Zhuang W."/>
            <person name="Wang G."/>
        </authorList>
    </citation>
    <scope>NUCLEOTIDE SEQUENCE [LARGE SCALE GENOMIC DNA]</scope>
    <source>
        <strain evidence="6">208</strain>
    </source>
</reference>
<dbReference type="PROSITE" id="PS01091">
    <property type="entry name" value="TATD_3"/>
    <property type="match status" value="1"/>
</dbReference>
<gene>
    <name evidence="5" type="ORF">A4R26_33290</name>
</gene>
<feature type="binding site" evidence="4">
    <location>
        <position position="206"/>
    </location>
    <ligand>
        <name>a divalent metal cation</name>
        <dbReference type="ChEBI" id="CHEBI:60240"/>
        <label>1</label>
    </ligand>
</feature>
<dbReference type="SUPFAM" id="SSF51556">
    <property type="entry name" value="Metallo-dependent hydrolases"/>
    <property type="match status" value="1"/>
</dbReference>
<keyword evidence="2 4" id="KW-0479">Metal-binding</keyword>
<dbReference type="PIRSF" id="PIRSF005902">
    <property type="entry name" value="DNase_TatD"/>
    <property type="match status" value="1"/>
</dbReference>
<evidence type="ECO:0000256" key="4">
    <source>
        <dbReference type="PIRSR" id="PIRSR005902-1"/>
    </source>
</evidence>
<dbReference type="InterPro" id="IPR032466">
    <property type="entry name" value="Metal_Hydrolase"/>
</dbReference>
<dbReference type="InterPro" id="IPR018228">
    <property type="entry name" value="DNase_TatD-rel_CS"/>
</dbReference>
<evidence type="ECO:0000256" key="3">
    <source>
        <dbReference type="ARBA" id="ARBA00022801"/>
    </source>
</evidence>
<comment type="similarity">
    <text evidence="1">Belongs to the metallo-dependent hydrolases superfamily. TatD-type hydrolase family.</text>
</comment>
<dbReference type="GO" id="GO:0004536">
    <property type="term" value="F:DNA nuclease activity"/>
    <property type="evidence" value="ECO:0007669"/>
    <property type="project" value="InterPro"/>
</dbReference>
<evidence type="ECO:0000313" key="5">
    <source>
        <dbReference type="EMBL" id="OQP67522.1"/>
    </source>
</evidence>
<dbReference type="Gene3D" id="3.20.20.140">
    <property type="entry name" value="Metal-dependent hydrolases"/>
    <property type="match status" value="1"/>
</dbReference>
<feature type="binding site" evidence="4">
    <location>
        <position position="9"/>
    </location>
    <ligand>
        <name>a divalent metal cation</name>
        <dbReference type="ChEBI" id="CHEBI:60240"/>
        <label>1</label>
    </ligand>
</feature>
<feature type="binding site" evidence="4">
    <location>
        <position position="132"/>
    </location>
    <ligand>
        <name>a divalent metal cation</name>
        <dbReference type="ChEBI" id="CHEBI:60240"/>
        <label>2</label>
    </ligand>
</feature>
<evidence type="ECO:0000256" key="1">
    <source>
        <dbReference type="ARBA" id="ARBA00009275"/>
    </source>
</evidence>
<dbReference type="InterPro" id="IPR015991">
    <property type="entry name" value="TatD/YcfH-like"/>
</dbReference>
<comment type="caution">
    <text evidence="5">The sequence shown here is derived from an EMBL/GenBank/DDBJ whole genome shotgun (WGS) entry which is preliminary data.</text>
</comment>